<comment type="caution">
    <text evidence="1">The sequence shown here is derived from an EMBL/GenBank/DDBJ whole genome shotgun (WGS) entry which is preliminary data.</text>
</comment>
<accession>A0ABX0Y090</accession>
<dbReference type="EMBL" id="JAATVY010000013">
    <property type="protein sequence ID" value="NJC71762.1"/>
    <property type="molecule type" value="Genomic_DNA"/>
</dbReference>
<proteinExistence type="predicted"/>
<evidence type="ECO:0000313" key="1">
    <source>
        <dbReference type="EMBL" id="NJC71762.1"/>
    </source>
</evidence>
<name>A0ABX0Y090_9ACTN</name>
<protein>
    <submittedName>
        <fullName evidence="1">Uncharacterized protein</fullName>
    </submittedName>
</protein>
<reference evidence="1 2" key="1">
    <citation type="submission" date="2020-03" db="EMBL/GenBank/DDBJ databases">
        <title>WGS of the type strain of Planosporangium spp.</title>
        <authorList>
            <person name="Thawai C."/>
        </authorList>
    </citation>
    <scope>NUCLEOTIDE SEQUENCE [LARGE SCALE GENOMIC DNA]</scope>
    <source>
        <strain evidence="1 2">TBRC 5610</strain>
    </source>
</reference>
<evidence type="ECO:0000313" key="2">
    <source>
        <dbReference type="Proteomes" id="UP000722989"/>
    </source>
</evidence>
<gene>
    <name evidence="1" type="ORF">HC031_18845</name>
</gene>
<keyword evidence="2" id="KW-1185">Reference proteome</keyword>
<organism evidence="1 2">
    <name type="scientific">Planosporangium thailandense</name>
    <dbReference type="NCBI Taxonomy" id="765197"/>
    <lineage>
        <taxon>Bacteria</taxon>
        <taxon>Bacillati</taxon>
        <taxon>Actinomycetota</taxon>
        <taxon>Actinomycetes</taxon>
        <taxon>Micromonosporales</taxon>
        <taxon>Micromonosporaceae</taxon>
        <taxon>Planosporangium</taxon>
    </lineage>
</organism>
<dbReference type="Proteomes" id="UP000722989">
    <property type="component" value="Unassembled WGS sequence"/>
</dbReference>
<sequence length="300" mass="31886">MYSLVSAPVLGFDLTRLPGGAATAEVLLRSLVLTESDLHVLASFRLDDWDRLNLWQDVDDAARRRQTVRDLSADPAEAHQTLSLLEQAPIGTIDGLLHCLRHDVLDWTWESVEGAPAVQSPIAAQATSVICDAVVAAYLRDLLPVPTRRSLAAGWLAAARWLSERPIHLGPQHDDISALLSRVRALGPTRYVRLAAAAAATRHHGVGGWAPAVHGASWAVYVSGRIRSAAAAQLQLVQAVDGAGIPVSDRAGGVWNLLSGAVQALTVRDMLAAETVSRLVDPLMTALDLSEVAEPAGSGE</sequence>
<dbReference type="RefSeq" id="WP_167926658.1">
    <property type="nucleotide sequence ID" value="NZ_JAATVY010000013.1"/>
</dbReference>